<keyword evidence="5" id="KW-0539">Nucleus</keyword>
<feature type="region of interest" description="Disordered" evidence="6">
    <location>
        <begin position="584"/>
        <end position="632"/>
    </location>
</feature>
<dbReference type="InterPro" id="IPR040138">
    <property type="entry name" value="MIER/MTA"/>
</dbReference>
<dbReference type="PANTHER" id="PTHR10865">
    <property type="entry name" value="METASTASIS-ASSOCIATED PROTEIN AND MESODERM INDUCTION EARLY RESPONSE PROTEIN"/>
    <property type="match status" value="1"/>
</dbReference>
<dbReference type="InterPro" id="IPR000949">
    <property type="entry name" value="ELM2_dom"/>
</dbReference>
<reference evidence="9" key="1">
    <citation type="journal article" date="2009" name="Nature">
        <title>The Schistosoma japonicum genome reveals features of host-parasite interplay.</title>
        <authorList>
            <person name="Liu F."/>
            <person name="Zhou Y."/>
            <person name="Wang Z.Q."/>
            <person name="Lu G."/>
            <person name="Zheng H."/>
            <person name="Brindley P.J."/>
            <person name="McManus D.P."/>
            <person name="Blair D."/>
            <person name="Zhang Q.H."/>
            <person name="Zhong Y."/>
            <person name="Wang S."/>
            <person name="Han Z.G."/>
            <person name="Chen Z."/>
        </authorList>
    </citation>
    <scope>NUCLEOTIDE SEQUENCE</scope>
    <source>
        <strain evidence="9">Anhui</strain>
    </source>
</reference>
<dbReference type="Gene3D" id="1.10.10.60">
    <property type="entry name" value="Homeodomain-like"/>
    <property type="match status" value="1"/>
</dbReference>
<accession>C1LGP3</accession>
<name>C1LGP3_SCHJA</name>
<dbReference type="InterPro" id="IPR017884">
    <property type="entry name" value="SANT_dom"/>
</dbReference>
<feature type="region of interest" description="Disordered" evidence="6">
    <location>
        <begin position="277"/>
        <end position="301"/>
    </location>
</feature>
<sequence length="670" mass="75251">MYRLKEILYLESKSFNIESQMSLDELLATYGIPPTVSNHYNNNSQVSRGRSGRLRSTRRTVTPPPNIASLQESLESLPPAKKPRRAPHISSCLDSEFNDIFAKRTIPRNKPISSTGHSIIHSSSDVDALVDKNKTNKSSLSCLTAFPHSHSVPCSHNTSPISVDISCSNPSSATITPKHSKRITSESLISSHKRTSRCHILRSRSKSSLAIHTSEFSDNATPNGEKHLEREDTGTILSDSEVDVQNEYSNNEQTNEVGNKCEVNEDYSSRFWKSAITGQETPPSYNSDEDEDYCPSEDSGRDWKGEIKIGDEYQANVPMLILSSNAIENQNDESSYNGAERIFQESILVWKPAEKLYESDVARYERSYAHAVVSTLPTERTIDDEEALFLLMRCDYDVDEALQRLQLKAVQAAEVPGYLDSWSESDCTAFEKSFALYGKDFRQIRETRLRHKTISEVIHFYYLWKKTARYDEFARTYRRDKKKSSHPNITDFMDCLAMEQEILAESYMQNVSDVVMSTGASNPDIHSCHKSGNINSVQKSYNDQLTPANNESSVKIVDYQLHSLFSSNNDQKRIIFANCSETCTVGSSPNRPKGSSDDEMVSDGLISGIPLDSSSNRPKLKSNNILNTSTTINNDGSDNYNWTYCTKQSDHLPNSSSTTRSTRTSSTVTV</sequence>
<dbReference type="SUPFAM" id="SSF46689">
    <property type="entry name" value="Homeodomain-like"/>
    <property type="match status" value="1"/>
</dbReference>
<evidence type="ECO:0000256" key="6">
    <source>
        <dbReference type="SAM" id="MobiDB-lite"/>
    </source>
</evidence>
<evidence type="ECO:0000256" key="5">
    <source>
        <dbReference type="ARBA" id="ARBA00023242"/>
    </source>
</evidence>
<dbReference type="PROSITE" id="PS51293">
    <property type="entry name" value="SANT"/>
    <property type="match status" value="1"/>
</dbReference>
<dbReference type="GO" id="GO:0005654">
    <property type="term" value="C:nucleoplasm"/>
    <property type="evidence" value="ECO:0007669"/>
    <property type="project" value="TreeGrafter"/>
</dbReference>
<dbReference type="InterPro" id="IPR009057">
    <property type="entry name" value="Homeodomain-like_sf"/>
</dbReference>
<evidence type="ECO:0000313" key="9">
    <source>
        <dbReference type="EMBL" id="CAX73871.1"/>
    </source>
</evidence>
<evidence type="ECO:0000256" key="4">
    <source>
        <dbReference type="ARBA" id="ARBA00023125"/>
    </source>
</evidence>
<dbReference type="SMART" id="SM00717">
    <property type="entry name" value="SANT"/>
    <property type="match status" value="1"/>
</dbReference>
<dbReference type="GO" id="GO:0000122">
    <property type="term" value="P:negative regulation of transcription by RNA polymerase II"/>
    <property type="evidence" value="ECO:0007669"/>
    <property type="project" value="TreeGrafter"/>
</dbReference>
<organism evidence="9">
    <name type="scientific">Schistosoma japonicum</name>
    <name type="common">Blood fluke</name>
    <dbReference type="NCBI Taxonomy" id="6182"/>
    <lineage>
        <taxon>Eukaryota</taxon>
        <taxon>Metazoa</taxon>
        <taxon>Spiralia</taxon>
        <taxon>Lophotrochozoa</taxon>
        <taxon>Platyhelminthes</taxon>
        <taxon>Trematoda</taxon>
        <taxon>Digenea</taxon>
        <taxon>Strigeidida</taxon>
        <taxon>Schistosomatoidea</taxon>
        <taxon>Schistosomatidae</taxon>
        <taxon>Schistosoma</taxon>
    </lineage>
</organism>
<dbReference type="PANTHER" id="PTHR10865:SF28">
    <property type="entry name" value="ELM2 DOMAIN-CONTAINING PROTEIN"/>
    <property type="match status" value="1"/>
</dbReference>
<evidence type="ECO:0000256" key="3">
    <source>
        <dbReference type="ARBA" id="ARBA00022833"/>
    </source>
</evidence>
<dbReference type="CDD" id="cd11661">
    <property type="entry name" value="SANT_MTA3_like"/>
    <property type="match status" value="1"/>
</dbReference>
<feature type="compositionally biased region" description="Low complexity" evidence="6">
    <location>
        <begin position="622"/>
        <end position="632"/>
    </location>
</feature>
<dbReference type="GO" id="GO:0003677">
    <property type="term" value="F:DNA binding"/>
    <property type="evidence" value="ECO:0007669"/>
    <property type="project" value="UniProtKB-KW"/>
</dbReference>
<feature type="domain" description="ELM2" evidence="7">
    <location>
        <begin position="305"/>
        <end position="409"/>
    </location>
</feature>
<dbReference type="GO" id="GO:0042826">
    <property type="term" value="F:histone deacetylase binding"/>
    <property type="evidence" value="ECO:0007669"/>
    <property type="project" value="TreeGrafter"/>
</dbReference>
<evidence type="ECO:0000256" key="2">
    <source>
        <dbReference type="ARBA" id="ARBA00022771"/>
    </source>
</evidence>
<evidence type="ECO:0000256" key="1">
    <source>
        <dbReference type="ARBA" id="ARBA00022723"/>
    </source>
</evidence>
<dbReference type="Gene3D" id="4.10.1240.50">
    <property type="match status" value="1"/>
</dbReference>
<dbReference type="AlphaFoldDB" id="C1LGP3"/>
<keyword evidence="4" id="KW-0238">DNA-binding</keyword>
<keyword evidence="2" id="KW-0863">Zinc-finger</keyword>
<feature type="region of interest" description="Disordered" evidence="6">
    <location>
        <begin position="650"/>
        <end position="670"/>
    </location>
</feature>
<proteinExistence type="evidence at transcript level"/>
<keyword evidence="1" id="KW-0479">Metal-binding</keyword>
<dbReference type="GO" id="GO:0003714">
    <property type="term" value="F:transcription corepressor activity"/>
    <property type="evidence" value="ECO:0007669"/>
    <property type="project" value="TreeGrafter"/>
</dbReference>
<feature type="compositionally biased region" description="Low complexity" evidence="6">
    <location>
        <begin position="655"/>
        <end position="670"/>
    </location>
</feature>
<dbReference type="PROSITE" id="PS51156">
    <property type="entry name" value="ELM2"/>
    <property type="match status" value="1"/>
</dbReference>
<evidence type="ECO:0000259" key="7">
    <source>
        <dbReference type="PROSITE" id="PS51156"/>
    </source>
</evidence>
<dbReference type="InterPro" id="IPR001005">
    <property type="entry name" value="SANT/Myb"/>
</dbReference>
<dbReference type="Pfam" id="PF01448">
    <property type="entry name" value="ELM2"/>
    <property type="match status" value="1"/>
</dbReference>
<feature type="region of interest" description="Disordered" evidence="6">
    <location>
        <begin position="37"/>
        <end position="66"/>
    </location>
</feature>
<feature type="compositionally biased region" description="Polar residues" evidence="6">
    <location>
        <begin position="277"/>
        <end position="286"/>
    </location>
</feature>
<protein>
    <submittedName>
        <fullName evidence="9">Mesoderm induction early response protein 1 (Mi-er1)</fullName>
    </submittedName>
</protein>
<dbReference type="GO" id="GO:0008270">
    <property type="term" value="F:zinc ion binding"/>
    <property type="evidence" value="ECO:0007669"/>
    <property type="project" value="UniProtKB-KW"/>
</dbReference>
<dbReference type="FunFam" id="1.10.10.60:FF:000012">
    <property type="entry name" value="Metastasis-associated 1 family, member 3"/>
    <property type="match status" value="1"/>
</dbReference>
<reference evidence="9" key="2">
    <citation type="submission" date="2009-03" db="EMBL/GenBank/DDBJ databases">
        <authorList>
            <person name="Gang L."/>
        </authorList>
    </citation>
    <scope>NUCLEOTIDE SEQUENCE</scope>
    <source>
        <strain evidence="9">Anhui</strain>
    </source>
</reference>
<dbReference type="EMBL" id="FN318142">
    <property type="protein sequence ID" value="CAX73871.1"/>
    <property type="molecule type" value="mRNA"/>
</dbReference>
<feature type="domain" description="SANT" evidence="8">
    <location>
        <begin position="417"/>
        <end position="469"/>
    </location>
</feature>
<keyword evidence="3" id="KW-0862">Zinc</keyword>
<evidence type="ECO:0000259" key="8">
    <source>
        <dbReference type="PROSITE" id="PS51293"/>
    </source>
</evidence>